<dbReference type="Gene3D" id="1.10.260.40">
    <property type="entry name" value="lambda repressor-like DNA-binding domains"/>
    <property type="match status" value="1"/>
</dbReference>
<proteinExistence type="predicted"/>
<dbReference type="SUPFAM" id="SSF47413">
    <property type="entry name" value="lambda repressor-like DNA-binding domains"/>
    <property type="match status" value="1"/>
</dbReference>
<reference evidence="1" key="1">
    <citation type="submission" date="2022-08" db="EMBL/GenBank/DDBJ databases">
        <authorList>
            <person name="Wang H."/>
        </authorList>
    </citation>
    <scope>NUCLEOTIDE SEQUENCE</scope>
    <source>
        <strain evidence="1">PS10</strain>
    </source>
</reference>
<reference evidence="1" key="2">
    <citation type="journal article" date="2023" name="Microorganisms">
        <title>Isolation and Genomic Characteristics of Cat-Borne Campylobacter felis sp. nov. and Sheep-Borne Campylobacter ovis sp. nov.</title>
        <authorList>
            <person name="Wang H."/>
            <person name="Li Y."/>
            <person name="Gu Y."/>
            <person name="Zhou G."/>
            <person name="Chen X."/>
            <person name="Zhang X."/>
            <person name="Shao Z."/>
            <person name="Zhang J."/>
            <person name="Zhang M."/>
        </authorList>
    </citation>
    <scope>NUCLEOTIDE SEQUENCE</scope>
    <source>
        <strain evidence="1">PS10</strain>
    </source>
</reference>
<accession>A0ABT7HNL2</accession>
<evidence type="ECO:0000313" key="2">
    <source>
        <dbReference type="Proteomes" id="UP001173801"/>
    </source>
</evidence>
<dbReference type="Proteomes" id="UP001173801">
    <property type="component" value="Unassembled WGS sequence"/>
</dbReference>
<organism evidence="1 2">
    <name type="scientific">Campylobacter gastrosuis</name>
    <dbReference type="NCBI Taxonomy" id="2974576"/>
    <lineage>
        <taxon>Bacteria</taxon>
        <taxon>Pseudomonadati</taxon>
        <taxon>Campylobacterota</taxon>
        <taxon>Epsilonproteobacteria</taxon>
        <taxon>Campylobacterales</taxon>
        <taxon>Campylobacteraceae</taxon>
        <taxon>Campylobacter</taxon>
    </lineage>
</organism>
<evidence type="ECO:0000313" key="1">
    <source>
        <dbReference type="EMBL" id="MDL0088499.1"/>
    </source>
</evidence>
<keyword evidence="2" id="KW-1185">Reference proteome</keyword>
<dbReference type="EMBL" id="JANURM010000003">
    <property type="protein sequence ID" value="MDL0088499.1"/>
    <property type="molecule type" value="Genomic_DNA"/>
</dbReference>
<sequence length="79" mass="9455">MQTKIAFESIGDRLDAMRKVANMTKQEAFKFLGTTKFIYAEVRFGRKQMPLDWAYKFHERYGFRLDWIYSGKGEIFDTK</sequence>
<protein>
    <submittedName>
        <fullName evidence="1">Helix-turn-helix domain-containing protein</fullName>
    </submittedName>
</protein>
<gene>
    <name evidence="1" type="ORF">NYG85_03795</name>
</gene>
<name>A0ABT7HNL2_9BACT</name>
<comment type="caution">
    <text evidence="1">The sequence shown here is derived from an EMBL/GenBank/DDBJ whole genome shotgun (WGS) entry which is preliminary data.</text>
</comment>
<dbReference type="InterPro" id="IPR010982">
    <property type="entry name" value="Lambda_DNA-bd_dom_sf"/>
</dbReference>
<dbReference type="RefSeq" id="WP_284937154.1">
    <property type="nucleotide sequence ID" value="NZ_JANURM010000003.1"/>
</dbReference>